<comment type="caution">
    <text evidence="2">The sequence shown here is derived from an EMBL/GenBank/DDBJ whole genome shotgun (WGS) entry which is preliminary data.</text>
</comment>
<feature type="region of interest" description="Disordered" evidence="1">
    <location>
        <begin position="11"/>
        <end position="44"/>
    </location>
</feature>
<protein>
    <recommendedName>
        <fullName evidence="4">Secreted protein/lipoprotein</fullName>
    </recommendedName>
</protein>
<sequence length="175" mass="18772">MLTLCLVTGCGSSGSPSSGELAPSGTLNDAPAAAPATAPPSGVPPKQLYQTVLKRYRAYQDAYRKAYEHNDPTELAAVAVDPLLAEITRDIEATKAKGHVWRFTNTFNPRVYARSTDSTKVYVIDCVRTLAGYRFSTTTGERIDGGPGGAFVHRTTLQYGDGTWKAAATVRDKPC</sequence>
<evidence type="ECO:0008006" key="4">
    <source>
        <dbReference type="Google" id="ProtNLM"/>
    </source>
</evidence>
<reference evidence="2 3" key="1">
    <citation type="submission" date="2018-08" db="EMBL/GenBank/DDBJ databases">
        <title>Actinomadura spongicola sp. nov., isolated from marine sponge Leucetta chagosensis.</title>
        <authorList>
            <person name="Li L."/>
            <person name="Lin H.W."/>
        </authorList>
    </citation>
    <scope>NUCLEOTIDE SEQUENCE [LARGE SCALE GENOMIC DNA]</scope>
    <source>
        <strain evidence="2 3">LHW52907</strain>
    </source>
</reference>
<dbReference type="AlphaFoldDB" id="A0A372GHH1"/>
<evidence type="ECO:0000313" key="3">
    <source>
        <dbReference type="Proteomes" id="UP000262882"/>
    </source>
</evidence>
<keyword evidence="3" id="KW-1185">Reference proteome</keyword>
<evidence type="ECO:0000313" key="2">
    <source>
        <dbReference type="EMBL" id="RFS84801.1"/>
    </source>
</evidence>
<gene>
    <name evidence="2" type="ORF">D0T12_14870</name>
</gene>
<evidence type="ECO:0000256" key="1">
    <source>
        <dbReference type="SAM" id="MobiDB-lite"/>
    </source>
</evidence>
<organism evidence="2 3">
    <name type="scientific">Actinomadura spongiicola</name>
    <dbReference type="NCBI Taxonomy" id="2303421"/>
    <lineage>
        <taxon>Bacteria</taxon>
        <taxon>Bacillati</taxon>
        <taxon>Actinomycetota</taxon>
        <taxon>Actinomycetes</taxon>
        <taxon>Streptosporangiales</taxon>
        <taxon>Thermomonosporaceae</taxon>
        <taxon>Actinomadura</taxon>
    </lineage>
</organism>
<name>A0A372GHH1_9ACTN</name>
<proteinExistence type="predicted"/>
<dbReference type="EMBL" id="QVNQ01000004">
    <property type="protein sequence ID" value="RFS84801.1"/>
    <property type="molecule type" value="Genomic_DNA"/>
</dbReference>
<accession>A0A372GHH1</accession>
<dbReference type="Proteomes" id="UP000262882">
    <property type="component" value="Unassembled WGS sequence"/>
</dbReference>
<feature type="compositionally biased region" description="Low complexity" evidence="1">
    <location>
        <begin position="11"/>
        <end position="36"/>
    </location>
</feature>